<feature type="domain" description="UvrD-like helicase ATP-binding" evidence="16">
    <location>
        <begin position="7"/>
        <end position="485"/>
    </location>
</feature>
<keyword evidence="2 15" id="KW-0547">Nucleotide-binding</keyword>
<dbReference type="SUPFAM" id="SSF52980">
    <property type="entry name" value="Restriction endonuclease-like"/>
    <property type="match status" value="1"/>
</dbReference>
<evidence type="ECO:0000256" key="10">
    <source>
        <dbReference type="ARBA" id="ARBA00023235"/>
    </source>
</evidence>
<dbReference type="PANTHER" id="PTHR11070">
    <property type="entry name" value="UVRD / RECB / PCRA DNA HELICASE FAMILY MEMBER"/>
    <property type="match status" value="1"/>
</dbReference>
<feature type="binding site" evidence="15">
    <location>
        <begin position="28"/>
        <end position="35"/>
    </location>
    <ligand>
        <name>ATP</name>
        <dbReference type="ChEBI" id="CHEBI:30616"/>
    </ligand>
</feature>
<dbReference type="InterPro" id="IPR011604">
    <property type="entry name" value="PDDEXK-like_dom_sf"/>
</dbReference>
<dbReference type="GO" id="GO:0005524">
    <property type="term" value="F:ATP binding"/>
    <property type="evidence" value="ECO:0007669"/>
    <property type="project" value="UniProtKB-UniRule"/>
</dbReference>
<keyword evidence="10" id="KW-0413">Isomerase</keyword>
<organism evidence="18 19">
    <name type="scientific">Methylocella silvestris</name>
    <dbReference type="NCBI Taxonomy" id="199596"/>
    <lineage>
        <taxon>Bacteria</taxon>
        <taxon>Pseudomonadati</taxon>
        <taxon>Pseudomonadota</taxon>
        <taxon>Alphaproteobacteria</taxon>
        <taxon>Hyphomicrobiales</taxon>
        <taxon>Beijerinckiaceae</taxon>
        <taxon>Methylocella</taxon>
    </lineage>
</organism>
<sequence length="1152" mass="125123">MDLAAISPQTLQKQREASDPAASVWVSANAGSGKTHVLAQRVVRLLLQGTPPSKILCLTFTKAAAANMSMRVFNTLARWTALEDPDLRRAIIATGAPVPDRHAMREARKLFARTVETPGGLKIQTIHAFCERLLHLFPFEANAPSRFEVADEERQGELLARARNDVLGDAAATDHELKAIVDKIAGECSEYGFAGLLEQALNLRARLREAWPKDHETVLRKALDVAPGRDVAAIRREMLEGGIAPSRWSELAAFLETGSKADCDRAADFRDAAARHAAGDSEGSRNVYFQIFFTEKGEKAKRLLTKGLAAKNPAIEAEFYAEQERLDRLRAEEKSAATLERSAALGRLIDAIFARYQKLKYERVILDFDDLVAKTLTLLERSDASWVLYKLDAGIDHILIDEAQDTSEAQWRILDGLMADFAVGHGRNLAPRTFFAVGDEKQSIFSFQGAAPHMFHEMQRKFESKFTRGGERFEHVRLTHSFRSAAGVLGAVDSVFGRPESQSGLVAPADVWMGHEPLKTSLPSLVEIWPSVGAGAKAENSDWRLPLDFRDESDPPSRVATRVAEKIAQLIAPRSGERVHDDESGALRAVRAGDILILVRTRGPFFEAVIRALKQKGVPVAGADRLKLGEHIAVQDLVAAGRAALLPEDDLNLAAVLKSPLIGLDDDDLIALAPGRPGSLFAALLASPDPRLKPARETLGRWRARAAARPFAFYASLLGEDQGRRAIEGRLGVEAVDAVDEFLRLALAHEAEPAPSLAGFLADFETVQRQVRRDMESGGEVVRVMTVHAAKGLEAKIVFLPDTCGGLSAQHDPSVFALEETHLGAAPVVWSPRKAEDCEKAAAARKRLRKLAEDEYRRLLYVALTRAEERIYICGFHGVKKPPELCWANMIEATLAPTLQRAPAFWNAEEFVLRAVAAGADLAVHESAAAAPTEIVVAPQWLSRRLDLLDEPAAPIRPSSALAAADRRGDAAGRREALQLGSLTHTLLQYLPDQPVEARARAGLTYLAARAQSLDEAARERLLEAALAVIAAPRLAPLFGPGSKAEVAVAGKIALPGGALVDVVGRIDRLGLSEGEVWVADFKTGAPPPPGAIPQSYLTQMALYRAALRPLWPERRVRMILIFTEGPQIIELTEAALDAALAAVAAAKGAAP</sequence>
<dbReference type="PROSITE" id="PS51217">
    <property type="entry name" value="UVRD_HELICASE_CTER"/>
    <property type="match status" value="1"/>
</dbReference>
<evidence type="ECO:0000256" key="13">
    <source>
        <dbReference type="ARBA" id="ARBA00034923"/>
    </source>
</evidence>
<keyword evidence="3" id="KW-0227">DNA damage</keyword>
<dbReference type="Pfam" id="PF12705">
    <property type="entry name" value="PDDEXK_1"/>
    <property type="match status" value="1"/>
</dbReference>
<keyword evidence="1" id="KW-0540">Nuclease</keyword>
<dbReference type="GO" id="GO:0003677">
    <property type="term" value="F:DNA binding"/>
    <property type="evidence" value="ECO:0007669"/>
    <property type="project" value="UniProtKB-KW"/>
</dbReference>
<dbReference type="Pfam" id="PF13361">
    <property type="entry name" value="UvrD_C"/>
    <property type="match status" value="1"/>
</dbReference>
<comment type="catalytic activity">
    <reaction evidence="14">
        <text>ATP + H2O = ADP + phosphate + H(+)</text>
        <dbReference type="Rhea" id="RHEA:13065"/>
        <dbReference type="ChEBI" id="CHEBI:15377"/>
        <dbReference type="ChEBI" id="CHEBI:15378"/>
        <dbReference type="ChEBI" id="CHEBI:30616"/>
        <dbReference type="ChEBI" id="CHEBI:43474"/>
        <dbReference type="ChEBI" id="CHEBI:456216"/>
        <dbReference type="EC" id="5.6.2.4"/>
    </reaction>
</comment>
<dbReference type="GO" id="GO:0004527">
    <property type="term" value="F:exonuclease activity"/>
    <property type="evidence" value="ECO:0007669"/>
    <property type="project" value="UniProtKB-KW"/>
</dbReference>
<dbReference type="InterPro" id="IPR014151">
    <property type="entry name" value="DNA_helicase_AddA"/>
</dbReference>
<evidence type="ECO:0000256" key="9">
    <source>
        <dbReference type="ARBA" id="ARBA00023204"/>
    </source>
</evidence>
<evidence type="ECO:0000313" key="19">
    <source>
        <dbReference type="Proteomes" id="UP000236286"/>
    </source>
</evidence>
<dbReference type="InterPro" id="IPR011335">
    <property type="entry name" value="Restrct_endonuc-II-like"/>
</dbReference>
<evidence type="ECO:0000256" key="8">
    <source>
        <dbReference type="ARBA" id="ARBA00023125"/>
    </source>
</evidence>
<comment type="catalytic activity">
    <reaction evidence="11">
        <text>Couples ATP hydrolysis with the unwinding of duplex DNA by translocating in the 3'-5' direction.</text>
        <dbReference type="EC" id="5.6.2.4"/>
    </reaction>
</comment>
<dbReference type="Gene3D" id="3.90.320.10">
    <property type="match status" value="1"/>
</dbReference>
<dbReference type="GO" id="GO:0000725">
    <property type="term" value="P:recombinational repair"/>
    <property type="evidence" value="ECO:0007669"/>
    <property type="project" value="TreeGrafter"/>
</dbReference>
<keyword evidence="9" id="KW-0234">DNA repair</keyword>
<keyword evidence="8" id="KW-0238">DNA-binding</keyword>
<dbReference type="PANTHER" id="PTHR11070:SF2">
    <property type="entry name" value="ATP-DEPENDENT DNA HELICASE SRS2"/>
    <property type="match status" value="1"/>
</dbReference>
<proteinExistence type="predicted"/>
<evidence type="ECO:0000259" key="17">
    <source>
        <dbReference type="PROSITE" id="PS51217"/>
    </source>
</evidence>
<evidence type="ECO:0000256" key="15">
    <source>
        <dbReference type="PROSITE-ProRule" id="PRU00560"/>
    </source>
</evidence>
<evidence type="ECO:0000259" key="16">
    <source>
        <dbReference type="PROSITE" id="PS51198"/>
    </source>
</evidence>
<reference evidence="18 19" key="1">
    <citation type="submission" date="2017-10" db="EMBL/GenBank/DDBJ databases">
        <title>Genome announcement of Methylocella silvestris TVC from permafrost.</title>
        <authorList>
            <person name="Wang J."/>
            <person name="Geng K."/>
            <person name="Ul-Haque F."/>
            <person name="Crombie A.T."/>
            <person name="Street L.E."/>
            <person name="Wookey P.A."/>
            <person name="Murrell J.C."/>
            <person name="Pratscher J."/>
        </authorList>
    </citation>
    <scope>NUCLEOTIDE SEQUENCE [LARGE SCALE GENOMIC DNA]</scope>
    <source>
        <strain evidence="18 19">TVC</strain>
    </source>
</reference>
<evidence type="ECO:0000256" key="6">
    <source>
        <dbReference type="ARBA" id="ARBA00022839"/>
    </source>
</evidence>
<dbReference type="SUPFAM" id="SSF52540">
    <property type="entry name" value="P-loop containing nucleoside triphosphate hydrolases"/>
    <property type="match status" value="1"/>
</dbReference>
<keyword evidence="7 15" id="KW-0067">ATP-binding</keyword>
<dbReference type="Proteomes" id="UP000236286">
    <property type="component" value="Unassembled WGS sequence"/>
</dbReference>
<dbReference type="InterPro" id="IPR000212">
    <property type="entry name" value="DNA_helicase_UvrD/REP"/>
</dbReference>
<dbReference type="InterPro" id="IPR038726">
    <property type="entry name" value="PDDEXK_AddAB-type"/>
</dbReference>
<dbReference type="GO" id="GO:0033202">
    <property type="term" value="C:DNA helicase complex"/>
    <property type="evidence" value="ECO:0007669"/>
    <property type="project" value="TreeGrafter"/>
</dbReference>
<keyword evidence="4 15" id="KW-0378">Hydrolase</keyword>
<dbReference type="InterPro" id="IPR014017">
    <property type="entry name" value="DNA_helicase_UvrD-like_C"/>
</dbReference>
<dbReference type="PROSITE" id="PS51198">
    <property type="entry name" value="UVRD_HELICASE_ATP_BIND"/>
    <property type="match status" value="1"/>
</dbReference>
<evidence type="ECO:0000256" key="1">
    <source>
        <dbReference type="ARBA" id="ARBA00022722"/>
    </source>
</evidence>
<evidence type="ECO:0000256" key="12">
    <source>
        <dbReference type="ARBA" id="ARBA00034808"/>
    </source>
</evidence>
<gene>
    <name evidence="18" type="primary">addA</name>
    <name evidence="18" type="ORF">CR492_04935</name>
</gene>
<evidence type="ECO:0000256" key="2">
    <source>
        <dbReference type="ARBA" id="ARBA00022741"/>
    </source>
</evidence>
<dbReference type="EC" id="5.6.2.4" evidence="12"/>
<evidence type="ECO:0000256" key="4">
    <source>
        <dbReference type="ARBA" id="ARBA00022801"/>
    </source>
</evidence>
<dbReference type="GO" id="GO:0005829">
    <property type="term" value="C:cytosol"/>
    <property type="evidence" value="ECO:0007669"/>
    <property type="project" value="TreeGrafter"/>
</dbReference>
<dbReference type="OrthoDB" id="9810135at2"/>
<dbReference type="InterPro" id="IPR014016">
    <property type="entry name" value="UvrD-like_ATP-bd"/>
</dbReference>
<name>A0A2J7TJY9_METSI</name>
<evidence type="ECO:0000256" key="11">
    <source>
        <dbReference type="ARBA" id="ARBA00034617"/>
    </source>
</evidence>
<dbReference type="GO" id="GO:0043138">
    <property type="term" value="F:3'-5' DNA helicase activity"/>
    <property type="evidence" value="ECO:0007669"/>
    <property type="project" value="UniProtKB-EC"/>
</dbReference>
<dbReference type="RefSeq" id="WP_102842636.1">
    <property type="nucleotide sequence ID" value="NZ_PDZR01000003.1"/>
</dbReference>
<dbReference type="Gene3D" id="3.40.50.300">
    <property type="entry name" value="P-loop containing nucleotide triphosphate hydrolases"/>
    <property type="match status" value="4"/>
</dbReference>
<dbReference type="InterPro" id="IPR027417">
    <property type="entry name" value="P-loop_NTPase"/>
</dbReference>
<dbReference type="Pfam" id="PF00580">
    <property type="entry name" value="UvrD-helicase"/>
    <property type="match status" value="1"/>
</dbReference>
<dbReference type="NCBIfam" id="TIGR02784">
    <property type="entry name" value="addA_alphas"/>
    <property type="match status" value="1"/>
</dbReference>
<protein>
    <recommendedName>
        <fullName evidence="12">DNA 3'-5' helicase</fullName>
        <ecNumber evidence="12">5.6.2.4</ecNumber>
    </recommendedName>
    <alternativeName>
        <fullName evidence="13">DNA 3'-5' helicase II</fullName>
    </alternativeName>
</protein>
<comment type="caution">
    <text evidence="18">The sequence shown here is derived from an EMBL/GenBank/DDBJ whole genome shotgun (WGS) entry which is preliminary data.</text>
</comment>
<evidence type="ECO:0000256" key="7">
    <source>
        <dbReference type="ARBA" id="ARBA00022840"/>
    </source>
</evidence>
<dbReference type="EMBL" id="PDZR01000003">
    <property type="protein sequence ID" value="PNG27047.1"/>
    <property type="molecule type" value="Genomic_DNA"/>
</dbReference>
<evidence type="ECO:0000256" key="3">
    <source>
        <dbReference type="ARBA" id="ARBA00022763"/>
    </source>
</evidence>
<evidence type="ECO:0000256" key="5">
    <source>
        <dbReference type="ARBA" id="ARBA00022806"/>
    </source>
</evidence>
<keyword evidence="5 15" id="KW-0347">Helicase</keyword>
<evidence type="ECO:0000256" key="14">
    <source>
        <dbReference type="ARBA" id="ARBA00048988"/>
    </source>
</evidence>
<accession>A0A2J7TJY9</accession>
<evidence type="ECO:0000313" key="18">
    <source>
        <dbReference type="EMBL" id="PNG27047.1"/>
    </source>
</evidence>
<feature type="domain" description="UvrD-like helicase C-terminal" evidence="17">
    <location>
        <begin position="516"/>
        <end position="792"/>
    </location>
</feature>
<keyword evidence="6" id="KW-0269">Exonuclease</keyword>
<dbReference type="AlphaFoldDB" id="A0A2J7TJY9"/>